<sequence length="219" mass="25469">MISHQEIYREINTITQKLIEVSLCDQQNFPSSTSIGRDSYQIAYSGMQDLSIALKNIDYKDIYQELDRDKNYNFKMIDGALIQLLYTYQKSELISHRLAFLPSPFLEVFQNEPGIYEADEIYADIIAKNILPVPIRFDYDPNNHKELDHPKCHLTLGQFENCRIPVCSPIAPSVFISFIIRSFYNTAFRKFTDELTFSSTLFDKTITVVEKKVLHIAIY</sequence>
<dbReference type="Proteomes" id="UP000222310">
    <property type="component" value="Unassembled WGS sequence"/>
</dbReference>
<dbReference type="GeneID" id="57092083"/>
<evidence type="ECO:0000313" key="2">
    <source>
        <dbReference type="Proteomes" id="UP000222310"/>
    </source>
</evidence>
<dbReference type="Pfam" id="PF10053">
    <property type="entry name" value="DUF2290"/>
    <property type="match status" value="1"/>
</dbReference>
<protein>
    <recommendedName>
        <fullName evidence="3">DUF2290 domain-containing protein</fullName>
    </recommendedName>
</protein>
<evidence type="ECO:0008006" key="3">
    <source>
        <dbReference type="Google" id="ProtNLM"/>
    </source>
</evidence>
<organism evidence="1 2">
    <name type="scientific">Nostoc linckia z8</name>
    <dbReference type="NCBI Taxonomy" id="1628746"/>
    <lineage>
        <taxon>Bacteria</taxon>
        <taxon>Bacillati</taxon>
        <taxon>Cyanobacteriota</taxon>
        <taxon>Cyanophyceae</taxon>
        <taxon>Nostocales</taxon>
        <taxon>Nostocaceae</taxon>
        <taxon>Nostoc</taxon>
    </lineage>
</organism>
<name>A0A9Q6END9_NOSLI</name>
<gene>
    <name evidence="1" type="ORF">VF08_01170</name>
</gene>
<proteinExistence type="predicted"/>
<accession>A0A9Q6END9</accession>
<dbReference type="InterPro" id="IPR018742">
    <property type="entry name" value="DUF2290"/>
</dbReference>
<dbReference type="RefSeq" id="WP_099065894.1">
    <property type="nucleotide sequence ID" value="NZ_LAHD01000002.1"/>
</dbReference>
<evidence type="ECO:0000313" key="1">
    <source>
        <dbReference type="EMBL" id="PHK07242.1"/>
    </source>
</evidence>
<dbReference type="EMBL" id="LAHD01000002">
    <property type="protein sequence ID" value="PHK07242.1"/>
    <property type="molecule type" value="Genomic_DNA"/>
</dbReference>
<reference evidence="1 2" key="1">
    <citation type="submission" date="2015-02" db="EMBL/GenBank/DDBJ databases">
        <title>Nostoc linckia genome annotation.</title>
        <authorList>
            <person name="Zhou Z."/>
        </authorList>
    </citation>
    <scope>NUCLEOTIDE SEQUENCE [LARGE SCALE GENOMIC DNA]</scope>
    <source>
        <strain evidence="2">z8</strain>
    </source>
</reference>
<dbReference type="AlphaFoldDB" id="A0A9Q6END9"/>
<comment type="caution">
    <text evidence="1">The sequence shown here is derived from an EMBL/GenBank/DDBJ whole genome shotgun (WGS) entry which is preliminary data.</text>
</comment>